<reference evidence="1 2" key="1">
    <citation type="submission" date="2022-04" db="EMBL/GenBank/DDBJ databases">
        <title>Halobacillus sp. isolated from saltern.</title>
        <authorList>
            <person name="Won M."/>
            <person name="Lee C.-M."/>
            <person name="Woen H.-Y."/>
            <person name="Kwon S.-W."/>
        </authorList>
    </citation>
    <scope>NUCLEOTIDE SEQUENCE [LARGE SCALE GENOMIC DNA]</scope>
    <source>
        <strain evidence="1 2">SSTM10-2</strain>
    </source>
</reference>
<accession>A0ABY4H602</accession>
<dbReference type="EMBL" id="CP095074">
    <property type="protein sequence ID" value="UOQ95784.1"/>
    <property type="molecule type" value="Genomic_DNA"/>
</dbReference>
<dbReference type="Proteomes" id="UP000831880">
    <property type="component" value="Chromosome"/>
</dbReference>
<organism evidence="1 2">
    <name type="scientific">Halobacillus shinanisalinarum</name>
    <dbReference type="NCBI Taxonomy" id="2932258"/>
    <lineage>
        <taxon>Bacteria</taxon>
        <taxon>Bacillati</taxon>
        <taxon>Bacillota</taxon>
        <taxon>Bacilli</taxon>
        <taxon>Bacillales</taxon>
        <taxon>Bacillaceae</taxon>
        <taxon>Halobacillus</taxon>
    </lineage>
</organism>
<dbReference type="SUPFAM" id="SSF54909">
    <property type="entry name" value="Dimeric alpha+beta barrel"/>
    <property type="match status" value="1"/>
</dbReference>
<gene>
    <name evidence="1" type="ORF">MUO14_22520</name>
</gene>
<proteinExistence type="predicted"/>
<evidence type="ECO:0000313" key="1">
    <source>
        <dbReference type="EMBL" id="UOQ95784.1"/>
    </source>
</evidence>
<dbReference type="InterPro" id="IPR011008">
    <property type="entry name" value="Dimeric_a/b-barrel"/>
</dbReference>
<keyword evidence="2" id="KW-1185">Reference proteome</keyword>
<sequence length="87" mass="9851">MQRKVWNPGMKKAEGMLGGEFARSQKDGLPFLVLTGWTNHQAHQNYMAEHFSGLKETAASEQDVVELTGEQLIVEELWRISPSLHTK</sequence>
<evidence type="ECO:0000313" key="2">
    <source>
        <dbReference type="Proteomes" id="UP000831880"/>
    </source>
</evidence>
<name>A0ABY4H602_9BACI</name>
<evidence type="ECO:0008006" key="3">
    <source>
        <dbReference type="Google" id="ProtNLM"/>
    </source>
</evidence>
<protein>
    <recommendedName>
        <fullName evidence="3">DUF4937 domain-containing protein</fullName>
    </recommendedName>
</protein>